<accession>A0A2K3QGI0</accession>
<evidence type="ECO:0000256" key="15">
    <source>
        <dbReference type="PROSITE-ProRule" id="PRU01032"/>
    </source>
</evidence>
<feature type="binding site" evidence="15">
    <location>
        <position position="505"/>
    </location>
    <ligand>
        <name>Ca(2+)</name>
        <dbReference type="ChEBI" id="CHEBI:29108"/>
    </ligand>
</feature>
<evidence type="ECO:0000256" key="4">
    <source>
        <dbReference type="ARBA" id="ARBA00012462"/>
    </source>
</evidence>
<evidence type="ECO:0000256" key="13">
    <source>
        <dbReference type="ARBA" id="ARBA00023145"/>
    </source>
</evidence>
<keyword evidence="12" id="KW-0843">Virulence</keyword>
<reference evidence="17 18" key="1">
    <citation type="submission" date="2017-08" db="EMBL/GenBank/DDBJ databases">
        <title>Harnessing the power of phylogenomics to disentangle the directionality and signatures of interkingdom host jumping in the parasitic fungal genus Tolypocladium.</title>
        <authorList>
            <person name="Quandt C.A."/>
            <person name="Patterson W."/>
            <person name="Spatafora J.W."/>
        </authorList>
    </citation>
    <scope>NUCLEOTIDE SEQUENCE [LARGE SCALE GENOMIC DNA]</scope>
    <source>
        <strain evidence="17 18">CBS 113982</strain>
    </source>
</reference>
<dbReference type="Pfam" id="PF00082">
    <property type="entry name" value="Peptidase_S8"/>
    <property type="match status" value="1"/>
</dbReference>
<dbReference type="CDD" id="cd04056">
    <property type="entry name" value="Peptidases_S53"/>
    <property type="match status" value="1"/>
</dbReference>
<dbReference type="Pfam" id="PF09286">
    <property type="entry name" value="Pro-kuma_activ"/>
    <property type="match status" value="1"/>
</dbReference>
<comment type="caution">
    <text evidence="17">The sequence shown here is derived from an EMBL/GenBank/DDBJ whole genome shotgun (WGS) entry which is preliminary data.</text>
</comment>
<dbReference type="Proteomes" id="UP000236621">
    <property type="component" value="Unassembled WGS sequence"/>
</dbReference>
<feature type="binding site" evidence="15">
    <location>
        <position position="484"/>
    </location>
    <ligand>
        <name>Ca(2+)</name>
        <dbReference type="ChEBI" id="CHEBI:29108"/>
    </ligand>
</feature>
<keyword evidence="6 15" id="KW-0645">Protease</keyword>
<dbReference type="GO" id="GO:0005576">
    <property type="term" value="C:extracellular region"/>
    <property type="evidence" value="ECO:0007669"/>
    <property type="project" value="UniProtKB-SubCell"/>
</dbReference>
<keyword evidence="5" id="KW-0964">Secreted</keyword>
<evidence type="ECO:0000256" key="8">
    <source>
        <dbReference type="ARBA" id="ARBA00022729"/>
    </source>
</evidence>
<evidence type="ECO:0000256" key="6">
    <source>
        <dbReference type="ARBA" id="ARBA00022670"/>
    </source>
</evidence>
<dbReference type="SMART" id="SM00944">
    <property type="entry name" value="Pro-kuma_activ"/>
    <property type="match status" value="1"/>
</dbReference>
<dbReference type="InterPro" id="IPR015366">
    <property type="entry name" value="S53_propep"/>
</dbReference>
<evidence type="ECO:0000259" key="16">
    <source>
        <dbReference type="PROSITE" id="PS51695"/>
    </source>
</evidence>
<dbReference type="SUPFAM" id="SSF52743">
    <property type="entry name" value="Subtilisin-like"/>
    <property type="match status" value="1"/>
</dbReference>
<dbReference type="STRING" id="45235.A0A2K3QGI0"/>
<keyword evidence="8" id="KW-0732">Signal</keyword>
<dbReference type="GO" id="GO:0046872">
    <property type="term" value="F:metal ion binding"/>
    <property type="evidence" value="ECO:0007669"/>
    <property type="project" value="UniProtKB-UniRule"/>
</dbReference>
<dbReference type="GO" id="GO:0008240">
    <property type="term" value="F:tripeptidyl-peptidase activity"/>
    <property type="evidence" value="ECO:0007669"/>
    <property type="project" value="UniProtKB-EC"/>
</dbReference>
<dbReference type="InterPro" id="IPR036852">
    <property type="entry name" value="Peptidase_S8/S53_dom_sf"/>
</dbReference>
<keyword evidence="11 15" id="KW-0106">Calcium</keyword>
<comment type="subcellular location">
    <subcellularLocation>
        <location evidence="3">Secreted</location>
        <location evidence="3">Extracellular space</location>
    </subcellularLocation>
</comment>
<dbReference type="PANTHER" id="PTHR14218:SF15">
    <property type="entry name" value="TRIPEPTIDYL-PEPTIDASE 1"/>
    <property type="match status" value="1"/>
</dbReference>
<comment type="cofactor">
    <cofactor evidence="15">
        <name>Ca(2+)</name>
        <dbReference type="ChEBI" id="CHEBI:29108"/>
    </cofactor>
    <text evidence="15">Binds 1 Ca(2+) ion per subunit.</text>
</comment>
<feature type="active site" description="Charge relay system" evidence="15">
    <location>
        <position position="231"/>
    </location>
</feature>
<feature type="binding site" evidence="15">
    <location>
        <position position="503"/>
    </location>
    <ligand>
        <name>Ca(2+)</name>
        <dbReference type="ChEBI" id="CHEBI:29108"/>
    </ligand>
</feature>
<evidence type="ECO:0000313" key="18">
    <source>
        <dbReference type="Proteomes" id="UP000236621"/>
    </source>
</evidence>
<evidence type="ECO:0000313" key="17">
    <source>
        <dbReference type="EMBL" id="PNY26630.1"/>
    </source>
</evidence>
<name>A0A2K3QGI0_9HYPO</name>
<feature type="binding site" evidence="15">
    <location>
        <position position="485"/>
    </location>
    <ligand>
        <name>Ca(2+)</name>
        <dbReference type="ChEBI" id="CHEBI:29108"/>
    </ligand>
</feature>
<dbReference type="Gene3D" id="3.40.50.200">
    <property type="entry name" value="Peptidase S8/S53 domain"/>
    <property type="match status" value="1"/>
</dbReference>
<keyword evidence="10 15" id="KW-0720">Serine protease</keyword>
<keyword evidence="13" id="KW-0865">Zymogen</keyword>
<dbReference type="InterPro" id="IPR000209">
    <property type="entry name" value="Peptidase_S8/S53_dom"/>
</dbReference>
<keyword evidence="18" id="KW-1185">Reference proteome</keyword>
<dbReference type="EC" id="3.4.14.10" evidence="4"/>
<evidence type="ECO:0000256" key="9">
    <source>
        <dbReference type="ARBA" id="ARBA00022801"/>
    </source>
</evidence>
<evidence type="ECO:0000256" key="1">
    <source>
        <dbReference type="ARBA" id="ARBA00001910"/>
    </source>
</evidence>
<dbReference type="SUPFAM" id="SSF54897">
    <property type="entry name" value="Protease propeptides/inhibitors"/>
    <property type="match status" value="1"/>
</dbReference>
<dbReference type="PROSITE" id="PS51695">
    <property type="entry name" value="SEDOLISIN"/>
    <property type="match status" value="1"/>
</dbReference>
<evidence type="ECO:0000256" key="11">
    <source>
        <dbReference type="ARBA" id="ARBA00022837"/>
    </source>
</evidence>
<dbReference type="GO" id="GO:0006508">
    <property type="term" value="P:proteolysis"/>
    <property type="evidence" value="ECO:0007669"/>
    <property type="project" value="UniProtKB-KW"/>
</dbReference>
<comment type="catalytic activity">
    <reaction evidence="1">
        <text>Release of an N-terminal tripeptide from a polypeptide.</text>
        <dbReference type="EC" id="3.4.14.10"/>
    </reaction>
</comment>
<dbReference type="InterPro" id="IPR050819">
    <property type="entry name" value="Tripeptidyl-peptidase_I"/>
</dbReference>
<evidence type="ECO:0000256" key="10">
    <source>
        <dbReference type="ARBA" id="ARBA00022825"/>
    </source>
</evidence>
<keyword evidence="14" id="KW-0325">Glycoprotein</keyword>
<keyword evidence="7 15" id="KW-0479">Metal-binding</keyword>
<feature type="active site" description="Charge relay system" evidence="15">
    <location>
        <position position="442"/>
    </location>
</feature>
<feature type="active site" description="Charge relay system" evidence="15">
    <location>
        <position position="227"/>
    </location>
</feature>
<comment type="function">
    <text evidence="2">Secreted tripeptidyl-peptidase which degrades proteins at acidic pHs and is involved in virulence.</text>
</comment>
<dbReference type="OrthoDB" id="409122at2759"/>
<keyword evidence="9 15" id="KW-0378">Hydrolase</keyword>
<dbReference type="GO" id="GO:0004252">
    <property type="term" value="F:serine-type endopeptidase activity"/>
    <property type="evidence" value="ECO:0007669"/>
    <property type="project" value="UniProtKB-UniRule"/>
</dbReference>
<dbReference type="InterPro" id="IPR030400">
    <property type="entry name" value="Sedolisin_dom"/>
</dbReference>
<feature type="domain" description="Peptidase S53" evidence="16">
    <location>
        <begin position="156"/>
        <end position="522"/>
    </location>
</feature>
<dbReference type="PANTHER" id="PTHR14218">
    <property type="entry name" value="PROTEASE S8 TRIPEPTIDYL PEPTIDASE I CLN2"/>
    <property type="match status" value="1"/>
</dbReference>
<organism evidence="17 18">
    <name type="scientific">Tolypocladium capitatum</name>
    <dbReference type="NCBI Taxonomy" id="45235"/>
    <lineage>
        <taxon>Eukaryota</taxon>
        <taxon>Fungi</taxon>
        <taxon>Dikarya</taxon>
        <taxon>Ascomycota</taxon>
        <taxon>Pezizomycotina</taxon>
        <taxon>Sordariomycetes</taxon>
        <taxon>Hypocreomycetidae</taxon>
        <taxon>Hypocreales</taxon>
        <taxon>Ophiocordycipitaceae</taxon>
        <taxon>Tolypocladium</taxon>
    </lineage>
</organism>
<dbReference type="AlphaFoldDB" id="A0A2K3QGI0"/>
<evidence type="ECO:0000256" key="3">
    <source>
        <dbReference type="ARBA" id="ARBA00004239"/>
    </source>
</evidence>
<evidence type="ECO:0000256" key="14">
    <source>
        <dbReference type="ARBA" id="ARBA00023180"/>
    </source>
</evidence>
<evidence type="ECO:0000256" key="12">
    <source>
        <dbReference type="ARBA" id="ARBA00023026"/>
    </source>
</evidence>
<protein>
    <recommendedName>
        <fullName evidence="4">tripeptidyl-peptidase II</fullName>
        <ecNumber evidence="4">3.4.14.10</ecNumber>
    </recommendedName>
</protein>
<sequence length="522" mass="54889">MKIALREQNMDKLQQRLLEISDPSHADYGKHMSKADVEAMTAPSAASVDAVKQWLASHGVEAGEVSSGFMPATVTTAQAEKMLGAKYGVYYNAAKDRFTVRTTKYSLPQSVHGEIAMVQPTTMFSDMNMFNDRAKTTLSFTDTTALQARQTSCDSGVTPSCLKSLYNINYTPQNAKTTIGVTGYLKEVASQSDLQSFLRRFTSIPSSAAFSVQLVNGGSNNGAGTVEADLDTQYAMGLTYPINNIFYETGGQPPFTPDAGTPTDTNEPYIDWLNYMNGLDEVPQTVTSSYGDNEQTVPRDYADSVCNQFAKLAARGVSILVSSGDGGVSGGQSGQCVSNDGSNTQKFLPTFPSTCPTGVTSVGGTTQSNPEVAAGLSSGGFSDYYPVPSYQSSQTAAYVASIGSQYAGLYNATGRAFPDVAAQAQNFQIVQGGRTTSVDGTSCASPAFASVVALLNDFLVSQGRSPLGFLNPFLYGKGSAGLNDITQGSNPGCGTDGFSAATGWDPVTGLGTPNLSALQQLV</sequence>
<dbReference type="CDD" id="cd11377">
    <property type="entry name" value="Pro-peptidase_S53"/>
    <property type="match status" value="1"/>
</dbReference>
<gene>
    <name evidence="17" type="ORF">TCAP_03439</name>
</gene>
<proteinExistence type="predicted"/>
<evidence type="ECO:0000256" key="5">
    <source>
        <dbReference type="ARBA" id="ARBA00022525"/>
    </source>
</evidence>
<evidence type="ECO:0000256" key="2">
    <source>
        <dbReference type="ARBA" id="ARBA00002451"/>
    </source>
</evidence>
<dbReference type="EMBL" id="NRSZ01000521">
    <property type="protein sequence ID" value="PNY26630.1"/>
    <property type="molecule type" value="Genomic_DNA"/>
</dbReference>
<evidence type="ECO:0000256" key="7">
    <source>
        <dbReference type="ARBA" id="ARBA00022723"/>
    </source>
</evidence>
<dbReference type="FunFam" id="3.40.50.200:FF:000015">
    <property type="entry name" value="Tripeptidyl peptidase A"/>
    <property type="match status" value="1"/>
</dbReference>